<dbReference type="Gene3D" id="3.20.20.70">
    <property type="entry name" value="Aldolase class I"/>
    <property type="match status" value="1"/>
</dbReference>
<evidence type="ECO:0000256" key="3">
    <source>
        <dbReference type="PIRNR" id="PIRNR038193"/>
    </source>
</evidence>
<feature type="active site" description="Proton donor" evidence="4">
    <location>
        <position position="122"/>
    </location>
</feature>
<dbReference type="GO" id="GO:0030214">
    <property type="term" value="P:hyaluronan catabolic process"/>
    <property type="evidence" value="ECO:0007669"/>
    <property type="project" value="TreeGrafter"/>
</dbReference>
<comment type="similarity">
    <text evidence="1 3 6">Belongs to the glycosyl hydrolase 56 family.</text>
</comment>
<reference evidence="10" key="1">
    <citation type="journal article" date="2015" name="Nat. Genet.">
        <title>The genome and transcriptome of the zoonotic hookworm Ancylostoma ceylanicum identify infection-specific gene families.</title>
        <authorList>
            <person name="Schwarz E.M."/>
            <person name="Hu Y."/>
            <person name="Antoshechkin I."/>
            <person name="Miller M.M."/>
            <person name="Sternberg P.W."/>
            <person name="Aroian R.V."/>
        </authorList>
    </citation>
    <scope>NUCLEOTIDE SEQUENCE</scope>
    <source>
        <strain evidence="10">HY135</strain>
    </source>
</reference>
<dbReference type="PANTHER" id="PTHR11769:SF35">
    <property type="entry name" value="HYALURONIDASE"/>
    <property type="match status" value="1"/>
</dbReference>
<evidence type="ECO:0000256" key="4">
    <source>
        <dbReference type="PIRSR" id="PIRSR038193-1"/>
    </source>
</evidence>
<keyword evidence="10" id="KW-1185">Reference proteome</keyword>
<evidence type="ECO:0000313" key="10">
    <source>
        <dbReference type="Proteomes" id="UP000024635"/>
    </source>
</evidence>
<dbReference type="Pfam" id="PF01630">
    <property type="entry name" value="Glyco_hydro_56"/>
    <property type="match status" value="1"/>
</dbReference>
<organism evidence="9 10">
    <name type="scientific">Ancylostoma ceylanicum</name>
    <dbReference type="NCBI Taxonomy" id="53326"/>
    <lineage>
        <taxon>Eukaryota</taxon>
        <taxon>Metazoa</taxon>
        <taxon>Ecdysozoa</taxon>
        <taxon>Nematoda</taxon>
        <taxon>Chromadorea</taxon>
        <taxon>Rhabditida</taxon>
        <taxon>Rhabditina</taxon>
        <taxon>Rhabditomorpha</taxon>
        <taxon>Strongyloidea</taxon>
        <taxon>Ancylostomatidae</taxon>
        <taxon>Ancylostomatinae</taxon>
        <taxon>Ancylostoma</taxon>
    </lineage>
</organism>
<feature type="disulfide bond" evidence="5">
    <location>
        <begin position="347"/>
        <end position="358"/>
    </location>
</feature>
<evidence type="ECO:0000256" key="2">
    <source>
        <dbReference type="ARBA" id="ARBA00023157"/>
    </source>
</evidence>
<proteinExistence type="inferred from homology"/>
<keyword evidence="7" id="KW-0732">Signal</keyword>
<evidence type="ECO:0000256" key="5">
    <source>
        <dbReference type="PIRSR" id="PIRSR038193-3"/>
    </source>
</evidence>
<dbReference type="Proteomes" id="UP000024635">
    <property type="component" value="Unassembled WGS sequence"/>
</dbReference>
<dbReference type="STRING" id="53326.A0A016UKP1"/>
<evidence type="ECO:0000256" key="6">
    <source>
        <dbReference type="RuleBase" id="RU610713"/>
    </source>
</evidence>
<evidence type="ECO:0000259" key="8">
    <source>
        <dbReference type="PROSITE" id="PS01186"/>
    </source>
</evidence>
<dbReference type="PRINTS" id="PR00846">
    <property type="entry name" value="GLHYDRLASE56"/>
</dbReference>
<protein>
    <recommendedName>
        <fullName evidence="6">Hyaluronidase</fullName>
        <ecNumber evidence="6">3.2.1.35</ecNumber>
    </recommendedName>
</protein>
<accession>A0A016UKP1</accession>
<dbReference type="SUPFAM" id="SSF51445">
    <property type="entry name" value="(Trans)glycosidases"/>
    <property type="match status" value="1"/>
</dbReference>
<feature type="chain" id="PRO_5001492474" description="Hyaluronidase" evidence="7">
    <location>
        <begin position="19"/>
        <end position="406"/>
    </location>
</feature>
<dbReference type="InterPro" id="IPR000742">
    <property type="entry name" value="EGF"/>
</dbReference>
<dbReference type="InterPro" id="IPR013785">
    <property type="entry name" value="Aldolase_TIM"/>
</dbReference>
<dbReference type="PIRSF" id="PIRSF038193">
    <property type="entry name" value="Hyaluronidase"/>
    <property type="match status" value="1"/>
</dbReference>
<keyword evidence="6" id="KW-0378">Hydrolase</keyword>
<dbReference type="PANTHER" id="PTHR11769">
    <property type="entry name" value="HYALURONIDASE"/>
    <property type="match status" value="1"/>
</dbReference>
<dbReference type="PROSITE" id="PS01186">
    <property type="entry name" value="EGF_2"/>
    <property type="match status" value="1"/>
</dbReference>
<comment type="catalytic activity">
    <reaction evidence="6">
        <text>Random hydrolysis of (1-&gt;4)-linkages between N-acetyl-beta-D-glucosamine and D-glucuronate residues in hyaluronate.</text>
        <dbReference type="EC" id="3.2.1.35"/>
    </reaction>
</comment>
<dbReference type="EC" id="3.2.1.35" evidence="6"/>
<keyword evidence="6" id="KW-0326">Glycosidase</keyword>
<gene>
    <name evidence="9" type="primary">Acey_s0036.g3167</name>
    <name evidence="9" type="ORF">Y032_0036g3167</name>
</gene>
<dbReference type="EMBL" id="JARK01001372">
    <property type="protein sequence ID" value="EYC15481.1"/>
    <property type="molecule type" value="Genomic_DNA"/>
</dbReference>
<dbReference type="InterPro" id="IPR018155">
    <property type="entry name" value="Hyaluronidase"/>
</dbReference>
<name>A0A016UKP1_9BILA</name>
<dbReference type="AlphaFoldDB" id="A0A016UKP1"/>
<evidence type="ECO:0000256" key="7">
    <source>
        <dbReference type="SAM" id="SignalP"/>
    </source>
</evidence>
<dbReference type="GO" id="GO:0005975">
    <property type="term" value="P:carbohydrate metabolic process"/>
    <property type="evidence" value="ECO:0007669"/>
    <property type="project" value="UniProtKB-UniRule"/>
</dbReference>
<feature type="disulfide bond" evidence="5">
    <location>
        <begin position="33"/>
        <end position="322"/>
    </location>
</feature>
<comment type="caution">
    <text evidence="9">The sequence shown here is derived from an EMBL/GenBank/DDBJ whole genome shotgun (WGS) entry which is preliminary data.</text>
</comment>
<feature type="signal peptide" evidence="7">
    <location>
        <begin position="1"/>
        <end position="18"/>
    </location>
</feature>
<feature type="domain" description="EGF-like" evidence="8">
    <location>
        <begin position="379"/>
        <end position="390"/>
    </location>
</feature>
<evidence type="ECO:0000313" key="9">
    <source>
        <dbReference type="EMBL" id="EYC15481.1"/>
    </source>
</evidence>
<feature type="disulfide bond" evidence="5">
    <location>
        <begin position="198"/>
        <end position="211"/>
    </location>
</feature>
<keyword evidence="2 5" id="KW-1015">Disulfide bond</keyword>
<dbReference type="InterPro" id="IPR017853">
    <property type="entry name" value="GH"/>
</dbReference>
<dbReference type="OrthoDB" id="5796153at2759"/>
<sequence>MWLLLTFPLLLQCMRISAKDALPVYWNVPSAPCKKLGVDIPLSEFEIIHNEGEEFLGEKIVIFYEKKFGKCPYYKNYDPKQPINGGLPQNVSIDEHLAVVEKQINETIPDENFNGIAVIDIEEWRPLYEMNWGGKDVYRKQSIEHARSRYPKRSKKEIEAIAEKEFNQASKTFFMRTLKKAIELRPKALWGLYDFPFCNAKAGDVEGDFECSKKAQHYNDKMDFIYNTTRVLYPSIYLNGKKSPEQNFRFIRALLTETRRIANAQRRRVNYYVYTKFEYDPYESYEWFYEKEDICNTMKLPADLGGSGLVLWSTSKDMRKRCANIAHFMRKPLGPFLEAIRKQTNDCRQTMCSGNGKCVLRKPLKKCYKAMKNLDNYVCLCDRGYQEPDCSQKVIKKSHLETNRVL</sequence>
<evidence type="ECO:0000256" key="1">
    <source>
        <dbReference type="ARBA" id="ARBA00008871"/>
    </source>
</evidence>
<dbReference type="GO" id="GO:0004415">
    <property type="term" value="F:hyalurononglucosaminidase activity"/>
    <property type="evidence" value="ECO:0007669"/>
    <property type="project" value="UniProtKB-UniRule"/>
</dbReference>